<evidence type="ECO:0000256" key="15">
    <source>
        <dbReference type="ARBA" id="ARBA00074669"/>
    </source>
</evidence>
<dbReference type="GO" id="GO:0003887">
    <property type="term" value="F:DNA-directed DNA polymerase activity"/>
    <property type="evidence" value="ECO:0007669"/>
    <property type="project" value="UniProtKB-KW"/>
</dbReference>
<evidence type="ECO:0000313" key="19">
    <source>
        <dbReference type="EMBL" id="KFB51754.1"/>
    </source>
</evidence>
<keyword evidence="5" id="KW-0808">Transferase</keyword>
<comment type="subcellular location">
    <subcellularLocation>
        <location evidence="2">Nucleus</location>
    </subcellularLocation>
</comment>
<dbReference type="Gene3D" id="1.20.1060.10">
    <property type="entry name" value="Taq DNA Polymerase, Chain T, domain 4"/>
    <property type="match status" value="1"/>
</dbReference>
<dbReference type="FunFam" id="1.10.3380.20:FF:000001">
    <property type="entry name" value="DNA polymerase theta"/>
    <property type="match status" value="1"/>
</dbReference>
<keyword evidence="9" id="KW-0378">Hydrolase</keyword>
<dbReference type="InterPro" id="IPR001098">
    <property type="entry name" value="DNA-dir_DNA_pol_A_palm_dom"/>
</dbReference>
<evidence type="ECO:0000256" key="13">
    <source>
        <dbReference type="ARBA" id="ARBA00023242"/>
    </source>
</evidence>
<feature type="domain" description="Helicase C-terminal" evidence="18">
    <location>
        <begin position="670"/>
        <end position="875"/>
    </location>
</feature>
<dbReference type="PRINTS" id="PR00868">
    <property type="entry name" value="DNAPOLI"/>
</dbReference>
<dbReference type="InterPro" id="IPR014001">
    <property type="entry name" value="Helicase_ATP-bd"/>
</dbReference>
<dbReference type="SUPFAM" id="SSF52540">
    <property type="entry name" value="P-loop containing nucleoside triphosphate hydrolases"/>
    <property type="match status" value="1"/>
</dbReference>
<feature type="compositionally biased region" description="Basic residues" evidence="16">
    <location>
        <begin position="88"/>
        <end position="98"/>
    </location>
</feature>
<dbReference type="InterPro" id="IPR036397">
    <property type="entry name" value="RNaseH_sf"/>
</dbReference>
<dbReference type="STRING" id="74873.A0A084WNG0"/>
<feature type="domain" description="Helicase ATP-binding" evidence="17">
    <location>
        <begin position="445"/>
        <end position="618"/>
    </location>
</feature>
<evidence type="ECO:0000256" key="11">
    <source>
        <dbReference type="ARBA" id="ARBA00022932"/>
    </source>
</evidence>
<dbReference type="Gene3D" id="3.30.420.10">
    <property type="entry name" value="Ribonuclease H-like superfamily/Ribonuclease H"/>
    <property type="match status" value="1"/>
</dbReference>
<feature type="region of interest" description="Disordered" evidence="16">
    <location>
        <begin position="1"/>
        <end position="183"/>
    </location>
</feature>
<comment type="cofactor">
    <cofactor evidence="1">
        <name>Mg(2+)</name>
        <dbReference type="ChEBI" id="CHEBI:18420"/>
    </cofactor>
</comment>
<accession>A0A084WNG0</accession>
<reference evidence="19 21" key="1">
    <citation type="journal article" date="2014" name="BMC Genomics">
        <title>Genome sequence of Anopheles sinensis provides insight into genetics basis of mosquito competence for malaria parasites.</title>
        <authorList>
            <person name="Zhou D."/>
            <person name="Zhang D."/>
            <person name="Ding G."/>
            <person name="Shi L."/>
            <person name="Hou Q."/>
            <person name="Ye Y."/>
            <person name="Xu Y."/>
            <person name="Zhou H."/>
            <person name="Xiong C."/>
            <person name="Li S."/>
            <person name="Yu J."/>
            <person name="Hong S."/>
            <person name="Yu X."/>
            <person name="Zou P."/>
            <person name="Chen C."/>
            <person name="Chang X."/>
            <person name="Wang W."/>
            <person name="Lv Y."/>
            <person name="Sun Y."/>
            <person name="Ma L."/>
            <person name="Shen B."/>
            <person name="Zhu C."/>
        </authorList>
    </citation>
    <scope>NUCLEOTIDE SEQUENCE [LARGE SCALE GENOMIC DNA]</scope>
</reference>
<gene>
    <name evidence="19" type="ORF">ZHAS_00019848</name>
</gene>
<keyword evidence="11" id="KW-0239">DNA-directed DNA polymerase</keyword>
<feature type="region of interest" description="Disordered" evidence="16">
    <location>
        <begin position="915"/>
        <end position="934"/>
    </location>
</feature>
<dbReference type="SUPFAM" id="SSF46785">
    <property type="entry name" value="Winged helix' DNA-binding domain"/>
    <property type="match status" value="1"/>
</dbReference>
<evidence type="ECO:0000256" key="6">
    <source>
        <dbReference type="ARBA" id="ARBA00022695"/>
    </source>
</evidence>
<dbReference type="Pfam" id="PF20470">
    <property type="entry name" value="HTH_61"/>
    <property type="match status" value="1"/>
</dbReference>
<dbReference type="CDD" id="cd18795">
    <property type="entry name" value="SF2_C_Ski2"/>
    <property type="match status" value="1"/>
</dbReference>
<evidence type="ECO:0000256" key="14">
    <source>
        <dbReference type="ARBA" id="ARBA00049244"/>
    </source>
</evidence>
<evidence type="ECO:0000256" key="5">
    <source>
        <dbReference type="ARBA" id="ARBA00022679"/>
    </source>
</evidence>
<dbReference type="Pfam" id="PF00271">
    <property type="entry name" value="Helicase_C"/>
    <property type="match status" value="1"/>
</dbReference>
<dbReference type="Pfam" id="PF00476">
    <property type="entry name" value="DNA_pol_A"/>
    <property type="match status" value="1"/>
</dbReference>
<dbReference type="InterPro" id="IPR048960">
    <property type="entry name" value="POLQ-like_helical"/>
</dbReference>
<keyword evidence="21" id="KW-1185">Reference proteome</keyword>
<dbReference type="FunFam" id="1.10.150.20:FF:000070">
    <property type="entry name" value="DNA polymerase I, putative"/>
    <property type="match status" value="1"/>
</dbReference>
<keyword evidence="6" id="KW-0548">Nucleotidyltransferase</keyword>
<feature type="compositionally biased region" description="Basic and acidic residues" evidence="16">
    <location>
        <begin position="171"/>
        <end position="183"/>
    </location>
</feature>
<evidence type="ECO:0000313" key="21">
    <source>
        <dbReference type="Proteomes" id="UP000030765"/>
    </source>
</evidence>
<keyword evidence="12" id="KW-0234">DNA repair</keyword>
<dbReference type="GO" id="GO:0005524">
    <property type="term" value="F:ATP binding"/>
    <property type="evidence" value="ECO:0007669"/>
    <property type="project" value="UniProtKB-KW"/>
</dbReference>
<keyword evidence="10" id="KW-0067">ATP-binding</keyword>
<evidence type="ECO:0000256" key="3">
    <source>
        <dbReference type="ARBA" id="ARBA00007705"/>
    </source>
</evidence>
<dbReference type="VEuPathDB" id="VectorBase:ASIS014339"/>
<dbReference type="Pfam" id="PF00270">
    <property type="entry name" value="DEAD"/>
    <property type="match status" value="1"/>
</dbReference>
<evidence type="ECO:0000259" key="18">
    <source>
        <dbReference type="PROSITE" id="PS51194"/>
    </source>
</evidence>
<dbReference type="GO" id="GO:0016787">
    <property type="term" value="F:hydrolase activity"/>
    <property type="evidence" value="ECO:0007669"/>
    <property type="project" value="UniProtKB-KW"/>
</dbReference>
<dbReference type="Gene3D" id="3.30.70.370">
    <property type="match status" value="1"/>
</dbReference>
<sequence>MTEFSQSLQLGDNTLEALERQLSKPFTPPSVTAADRRTTRSSQNQRTNRQSSTEEVIEESPTNVKGSAELSRQRSVRERLQIISTQSRTRKTSKRTTKRSNTTLDGSQCKDQQVVGATSKDGQSSSQVGEKENIPDGFERALPLESSARGSKARTDKPLVGSCSRAIESNRASRDDDPSPEKIARISNNEYDDLFQSSIFSVDAARSQTLQSHQDDPKETSYHTLFDQSDFTLDKYDRTTPVQLRPEPSETEQYPLRSSLASMSMSESEQEIFSETVFDRAISSDLMIEEAEENTGLEESLRVTDSANDTIEDVLLNIENVTFSQPLGPIGSGMFRQHPNGDQSNDVLDLIESDKTGSGPTLQAMLTTIRNTNDSVVLSENCNRTQSTSLVKETREQLDCSMSFDNSKDLRSLASWGLPTTVSDEYAKKGIVELFQWQVDCLSRKEVLLEGKNLVYSAPTSAGKTLVSEFLMAKTIAERKLKVLLILPFVAVAREKMLYLRDLLASSGMRVEGFYGGYHPPGGFESVDLAVCTIEKANSIVNRLLEQSNLSSLGMVVVDEAHLISDPSRGYILELLLTKIRFVAKQNEHRIQVVCMSATLPNIDLLARWLDAELFHTDFRPIELVEMIKIGNTIYGAAPIEGTRRALRVLDGTLLDCPIPKDPDHVALLCLETILEGCSVIVFCPSKDWCEQLAIALASTLHGLRKESHPHRELSERINGQFDGDRLEEVLLQLRNCPAALDSVLEKTVRYGVAFHHAGLTTDERDIIEASFRDGALRIIVATSTLSSGVNLPARRVIVRTPKFGGRQMSALTYKQMIGRAGRKGRDTLGESVLICSPTEEKIGRELVGTVLPPVRSCLDSENYTHLKRAVLEIIASGSASTTKELESFVNTTLYSCERGYRFEVDDQLILSAKRVQKQPPQPPSNENDEESESDPIASCIEFLLEYEFIRLQKGGAGATEEKEDAKMVHLSATRLGHACLAASLPPKDGFLLFSELQKARQCFVLESELHAVYLVTPYSVAYQWQQIDWMDFLDLWEKLPVASKRVGELVGVKESFMVRAMRGTGNLDYRALQIHKRFYTALALLELVNEVPLCTVARKFKCCRGLLQSLQQISATFAGIVTSFCHALHWTLVQLIVSQFRERLFFGVAHELLDLMRIPSLNGQRARLLYDGGIPGLAELANADRLTVEKILYNRTSFEAERLREDENEYDAARRKNLRNLYLTGRAGMTVEEAARLLIQEARTFLQLEHGLENPNWTTQDEAVKTSTTPELAETATVMSTNPVEQQPKRQDQSSSSVLSRVDSSVGCSGQFHNSLLMTDHRRSADNDDRYPKSLRIVDVCADRLVYEQFLKTVNEYDRLSVACGVARDESVPPDGAEDLKIGGHLLKKVPQAAVEFYGRHSKRSFTFDGDLYLAGVGITGCKGGQPKDATVYYMDLQNGTVIDDEEKRQTIRTLLQKEGLSVTLLDAKDQLKVFYKAGLLRSVGVLEEVFATVQDPRVACWLMQTEEKTLTVEAMIARHCPGLQQAELRWTGQRWISPKWIGYGMNHHSPIDAKQRCAVECLIVDHLMDSVLDRLAENGGETLLTCFASREMPVQLALARCELDGFPVDRHQLSALIGRLKACRERIAEDARKLNGNRRLDFGSSRAVAIALRLAAAGENRKRIRTTRQTLERLDSPLAALVIAYRKIESNLTRTIEPLYRAICPRTGRIHGRSFCYTSTGRITMHEPNLQTVVKDFDVPGSPIAERFSCRSTFICSHPGVVLLSADFCQLELCILTHLSQDRRLMEALSNQAVGKRDVFRSLAARWNQLEREADVSDELRNRTKAIVYGVIYGMGVRSMAAELQIDEDAARTLMEQFHASYPDIRRYTERVVQLTRQLGYIETLTGRRRYLPAINSADSSERAEAERQAVCTTIQGSAADILKNAIVRMVRNLRKYRDVLDLSTIRLVLHLHDELIYEVPRGQLPKVAKILRSSMENCAKLSVPLRVKLKAGSSWGKLEELSL</sequence>
<dbReference type="VEuPathDB" id="VectorBase:ASIC019848"/>
<dbReference type="FunFam" id="3.40.50.300:FF:000813">
    <property type="entry name" value="helicase POLQ-like isoform X1"/>
    <property type="match status" value="1"/>
</dbReference>
<dbReference type="Gene3D" id="1.10.3380.20">
    <property type="match status" value="1"/>
</dbReference>
<evidence type="ECO:0000256" key="9">
    <source>
        <dbReference type="ARBA" id="ARBA00022801"/>
    </source>
</evidence>
<protein>
    <recommendedName>
        <fullName evidence="15">DNA polymerase theta</fullName>
        <ecNumber evidence="4">2.7.7.7</ecNumber>
    </recommendedName>
</protein>
<dbReference type="SMART" id="SM00482">
    <property type="entry name" value="POLAc"/>
    <property type="match status" value="1"/>
</dbReference>
<dbReference type="InterPro" id="IPR001650">
    <property type="entry name" value="Helicase_C-like"/>
</dbReference>
<feature type="compositionally biased region" description="Basic and acidic residues" evidence="16">
    <location>
        <begin position="71"/>
        <end position="80"/>
    </location>
</feature>
<evidence type="ECO:0000313" key="20">
    <source>
        <dbReference type="EnsemblMetazoa" id="ASIC019848-PA"/>
    </source>
</evidence>
<dbReference type="CDD" id="cd18026">
    <property type="entry name" value="DEXHc_POLQ-like"/>
    <property type="match status" value="1"/>
</dbReference>
<dbReference type="InterPro" id="IPR043502">
    <property type="entry name" value="DNA/RNA_pol_sf"/>
</dbReference>
<dbReference type="Pfam" id="PF21099">
    <property type="entry name" value="POLQ_helical"/>
    <property type="match status" value="1"/>
</dbReference>
<dbReference type="PROSITE" id="PS51194">
    <property type="entry name" value="HELICASE_CTER"/>
    <property type="match status" value="1"/>
</dbReference>
<evidence type="ECO:0000256" key="10">
    <source>
        <dbReference type="ARBA" id="ARBA00022840"/>
    </source>
</evidence>
<dbReference type="InterPro" id="IPR011545">
    <property type="entry name" value="DEAD/DEAH_box_helicase_dom"/>
</dbReference>
<evidence type="ECO:0000256" key="7">
    <source>
        <dbReference type="ARBA" id="ARBA00022741"/>
    </source>
</evidence>
<dbReference type="GO" id="GO:0003677">
    <property type="term" value="F:DNA binding"/>
    <property type="evidence" value="ECO:0007669"/>
    <property type="project" value="InterPro"/>
</dbReference>
<proteinExistence type="inferred from homology"/>
<name>A0A084WNG0_ANOSI</name>
<dbReference type="InterPro" id="IPR046931">
    <property type="entry name" value="HTH_61"/>
</dbReference>
<dbReference type="PANTHER" id="PTHR10133">
    <property type="entry name" value="DNA POLYMERASE I"/>
    <property type="match status" value="1"/>
</dbReference>
<organism evidence="19">
    <name type="scientific">Anopheles sinensis</name>
    <name type="common">Mosquito</name>
    <dbReference type="NCBI Taxonomy" id="74873"/>
    <lineage>
        <taxon>Eukaryota</taxon>
        <taxon>Metazoa</taxon>
        <taxon>Ecdysozoa</taxon>
        <taxon>Arthropoda</taxon>
        <taxon>Hexapoda</taxon>
        <taxon>Insecta</taxon>
        <taxon>Pterygota</taxon>
        <taxon>Neoptera</taxon>
        <taxon>Endopterygota</taxon>
        <taxon>Diptera</taxon>
        <taxon>Nematocera</taxon>
        <taxon>Culicoidea</taxon>
        <taxon>Culicidae</taxon>
        <taxon>Anophelinae</taxon>
        <taxon>Anopheles</taxon>
    </lineage>
</organism>
<dbReference type="EnsemblMetazoa" id="ASIC019848-RA">
    <property type="protein sequence ID" value="ASIC019848-PA"/>
    <property type="gene ID" value="ASIC019848"/>
</dbReference>
<dbReference type="InterPro" id="IPR036390">
    <property type="entry name" value="WH_DNA-bd_sf"/>
</dbReference>
<evidence type="ECO:0000256" key="12">
    <source>
        <dbReference type="ARBA" id="ARBA00023204"/>
    </source>
</evidence>
<dbReference type="InterPro" id="IPR027417">
    <property type="entry name" value="P-loop_NTPase"/>
</dbReference>
<dbReference type="PANTHER" id="PTHR10133:SF62">
    <property type="entry name" value="DNA POLYMERASE THETA"/>
    <property type="match status" value="1"/>
</dbReference>
<evidence type="ECO:0000256" key="8">
    <source>
        <dbReference type="ARBA" id="ARBA00022763"/>
    </source>
</evidence>
<keyword evidence="8" id="KW-0227">DNA damage</keyword>
<dbReference type="SMART" id="SM00490">
    <property type="entry name" value="HELICc"/>
    <property type="match status" value="1"/>
</dbReference>
<evidence type="ECO:0000256" key="16">
    <source>
        <dbReference type="SAM" id="MobiDB-lite"/>
    </source>
</evidence>
<dbReference type="OrthoDB" id="275278at2759"/>
<dbReference type="SUPFAM" id="SSF158702">
    <property type="entry name" value="Sec63 N-terminal domain-like"/>
    <property type="match status" value="1"/>
</dbReference>
<evidence type="ECO:0000256" key="4">
    <source>
        <dbReference type="ARBA" id="ARBA00012417"/>
    </source>
</evidence>
<evidence type="ECO:0000259" key="17">
    <source>
        <dbReference type="PROSITE" id="PS51192"/>
    </source>
</evidence>
<comment type="catalytic activity">
    <reaction evidence="14">
        <text>DNA(n) + a 2'-deoxyribonucleoside 5'-triphosphate = DNA(n+1) + diphosphate</text>
        <dbReference type="Rhea" id="RHEA:22508"/>
        <dbReference type="Rhea" id="RHEA-COMP:17339"/>
        <dbReference type="Rhea" id="RHEA-COMP:17340"/>
        <dbReference type="ChEBI" id="CHEBI:33019"/>
        <dbReference type="ChEBI" id="CHEBI:61560"/>
        <dbReference type="ChEBI" id="CHEBI:173112"/>
        <dbReference type="EC" id="2.7.7.7"/>
    </reaction>
</comment>
<reference evidence="20" key="2">
    <citation type="submission" date="2020-05" db="UniProtKB">
        <authorList>
            <consortium name="EnsemblMetazoa"/>
        </authorList>
    </citation>
    <scope>IDENTIFICATION</scope>
</reference>
<dbReference type="EC" id="2.7.7.7" evidence="4"/>
<feature type="compositionally biased region" description="Low complexity" evidence="16">
    <location>
        <begin position="40"/>
        <end position="53"/>
    </location>
</feature>
<feature type="compositionally biased region" description="Polar residues" evidence="16">
    <location>
        <begin position="1"/>
        <end position="12"/>
    </location>
</feature>
<dbReference type="SMART" id="SM00487">
    <property type="entry name" value="DEXDc"/>
    <property type="match status" value="1"/>
</dbReference>
<dbReference type="InterPro" id="IPR002298">
    <property type="entry name" value="DNA_polymerase_A"/>
</dbReference>
<comment type="similarity">
    <text evidence="3">Belongs to the DNA polymerase type-A family.</text>
</comment>
<dbReference type="Proteomes" id="UP000030765">
    <property type="component" value="Unassembled WGS sequence"/>
</dbReference>
<feature type="compositionally biased region" description="Basic and acidic residues" evidence="16">
    <location>
        <begin position="129"/>
        <end position="139"/>
    </location>
</feature>
<keyword evidence="7" id="KW-0547">Nucleotide-binding</keyword>
<dbReference type="GO" id="GO:0005634">
    <property type="term" value="C:nucleus"/>
    <property type="evidence" value="ECO:0007669"/>
    <property type="project" value="UniProtKB-SubCell"/>
</dbReference>
<dbReference type="Gene3D" id="1.10.150.20">
    <property type="entry name" value="5' to 3' exonuclease, C-terminal subdomain"/>
    <property type="match status" value="1"/>
</dbReference>
<dbReference type="SUPFAM" id="SSF56672">
    <property type="entry name" value="DNA/RNA polymerases"/>
    <property type="match status" value="1"/>
</dbReference>
<dbReference type="GO" id="GO:0097681">
    <property type="term" value="P:double-strand break repair via alternative nonhomologous end joining"/>
    <property type="evidence" value="ECO:0007669"/>
    <property type="project" value="TreeGrafter"/>
</dbReference>
<dbReference type="GO" id="GO:0006261">
    <property type="term" value="P:DNA-templated DNA replication"/>
    <property type="evidence" value="ECO:0007669"/>
    <property type="project" value="InterPro"/>
</dbReference>
<dbReference type="EMBL" id="KE525352">
    <property type="protein sequence ID" value="KFB51754.1"/>
    <property type="molecule type" value="Genomic_DNA"/>
</dbReference>
<dbReference type="PROSITE" id="PS51192">
    <property type="entry name" value="HELICASE_ATP_BIND_1"/>
    <property type="match status" value="1"/>
</dbReference>
<feature type="region of interest" description="Disordered" evidence="16">
    <location>
        <begin position="1279"/>
        <end position="1301"/>
    </location>
</feature>
<evidence type="ECO:0000256" key="1">
    <source>
        <dbReference type="ARBA" id="ARBA00001946"/>
    </source>
</evidence>
<dbReference type="Gene3D" id="3.40.50.300">
    <property type="entry name" value="P-loop containing nucleotide triphosphate hydrolases"/>
    <property type="match status" value="2"/>
</dbReference>
<dbReference type="EMBL" id="ATLV01024599">
    <property type="status" value="NOT_ANNOTATED_CDS"/>
    <property type="molecule type" value="Genomic_DNA"/>
</dbReference>
<keyword evidence="13" id="KW-0539">Nucleus</keyword>
<dbReference type="CDD" id="cd08638">
    <property type="entry name" value="DNA_pol_A_theta"/>
    <property type="match status" value="1"/>
</dbReference>
<evidence type="ECO:0000256" key="2">
    <source>
        <dbReference type="ARBA" id="ARBA00004123"/>
    </source>
</evidence>
<dbReference type="OMA" id="PRVACWL"/>